<keyword evidence="1" id="KW-1133">Transmembrane helix</keyword>
<protein>
    <submittedName>
        <fullName evidence="2">Uncharacterized protein</fullName>
    </submittedName>
</protein>
<name>A0A5C6B5D3_9PLAN</name>
<dbReference type="EMBL" id="SJPP01000003">
    <property type="protein sequence ID" value="TWU07148.1"/>
    <property type="molecule type" value="Genomic_DNA"/>
</dbReference>
<gene>
    <name evidence="2" type="ORF">CA54_55530</name>
</gene>
<evidence type="ECO:0000313" key="3">
    <source>
        <dbReference type="Proteomes" id="UP000320735"/>
    </source>
</evidence>
<proteinExistence type="predicted"/>
<evidence type="ECO:0000256" key="1">
    <source>
        <dbReference type="SAM" id="Phobius"/>
    </source>
</evidence>
<dbReference type="RefSeq" id="WP_146373958.1">
    <property type="nucleotide sequence ID" value="NZ_SJPP01000003.1"/>
</dbReference>
<comment type="caution">
    <text evidence="2">The sequence shown here is derived from an EMBL/GenBank/DDBJ whole genome shotgun (WGS) entry which is preliminary data.</text>
</comment>
<keyword evidence="1" id="KW-0472">Membrane</keyword>
<accession>A0A5C6B5D3</accession>
<dbReference type="AlphaFoldDB" id="A0A5C6B5D3"/>
<evidence type="ECO:0000313" key="2">
    <source>
        <dbReference type="EMBL" id="TWU07148.1"/>
    </source>
</evidence>
<feature type="transmembrane region" description="Helical" evidence="1">
    <location>
        <begin position="43"/>
        <end position="61"/>
    </location>
</feature>
<dbReference type="Proteomes" id="UP000320735">
    <property type="component" value="Unassembled WGS sequence"/>
</dbReference>
<keyword evidence="1" id="KW-0812">Transmembrane</keyword>
<reference evidence="2 3" key="1">
    <citation type="submission" date="2019-02" db="EMBL/GenBank/DDBJ databases">
        <title>Deep-cultivation of Planctomycetes and their phenomic and genomic characterization uncovers novel biology.</title>
        <authorList>
            <person name="Wiegand S."/>
            <person name="Jogler M."/>
            <person name="Boedeker C."/>
            <person name="Pinto D."/>
            <person name="Vollmers J."/>
            <person name="Rivas-Marin E."/>
            <person name="Kohn T."/>
            <person name="Peeters S.H."/>
            <person name="Heuer A."/>
            <person name="Rast P."/>
            <person name="Oberbeckmann S."/>
            <person name="Bunk B."/>
            <person name="Jeske O."/>
            <person name="Meyerdierks A."/>
            <person name="Storesund J.E."/>
            <person name="Kallscheuer N."/>
            <person name="Luecker S."/>
            <person name="Lage O.M."/>
            <person name="Pohl T."/>
            <person name="Merkel B.J."/>
            <person name="Hornburger P."/>
            <person name="Mueller R.-W."/>
            <person name="Bruemmer F."/>
            <person name="Labrenz M."/>
            <person name="Spormann A.M."/>
            <person name="Op Den Camp H."/>
            <person name="Overmann J."/>
            <person name="Amann R."/>
            <person name="Jetten M.S.M."/>
            <person name="Mascher T."/>
            <person name="Medema M.H."/>
            <person name="Devos D.P."/>
            <person name="Kaster A.-K."/>
            <person name="Ovreas L."/>
            <person name="Rohde M."/>
            <person name="Galperin M.Y."/>
            <person name="Jogler C."/>
        </authorList>
    </citation>
    <scope>NUCLEOTIDE SEQUENCE [LARGE SCALE GENOMIC DNA]</scope>
    <source>
        <strain evidence="2 3">CA54</strain>
    </source>
</reference>
<organism evidence="2 3">
    <name type="scientific">Symmachiella macrocystis</name>
    <dbReference type="NCBI Taxonomy" id="2527985"/>
    <lineage>
        <taxon>Bacteria</taxon>
        <taxon>Pseudomonadati</taxon>
        <taxon>Planctomycetota</taxon>
        <taxon>Planctomycetia</taxon>
        <taxon>Planctomycetales</taxon>
        <taxon>Planctomycetaceae</taxon>
        <taxon>Symmachiella</taxon>
    </lineage>
</organism>
<keyword evidence="3" id="KW-1185">Reference proteome</keyword>
<sequence>MKSYPATDLSISVLSWIGDELREQVAQVEQEERRARITSGVRSVIAAGLTGGMSLMLLQLLHF</sequence>